<reference evidence="1" key="1">
    <citation type="submission" date="2021-01" db="UniProtKB">
        <authorList>
            <consortium name="EnsemblPlants"/>
        </authorList>
    </citation>
    <scope>IDENTIFICATION</scope>
</reference>
<dbReference type="Gene3D" id="1.10.418.10">
    <property type="entry name" value="Calponin-like domain"/>
    <property type="match status" value="1"/>
</dbReference>
<protein>
    <submittedName>
        <fullName evidence="1">Uncharacterized protein</fullName>
    </submittedName>
</protein>
<evidence type="ECO:0000313" key="1">
    <source>
        <dbReference type="EnsemblPlants" id="Kaladp0076s0346.1.v1.1"/>
    </source>
</evidence>
<sequence>MATNIGMMDSAYFVGRNEILAWINARLRLQLSRIEEAGLTGVVSSLLSVCFSVISNTKWEKVIDSSSILDLDRKVRNANLPHLDVTVQTAAAMHSIALVCPAEGGCY</sequence>
<dbReference type="InterPro" id="IPR036872">
    <property type="entry name" value="CH_dom_sf"/>
</dbReference>
<accession>A0A7N0UP11</accession>
<proteinExistence type="predicted"/>
<dbReference type="Gramene" id="Kaladp0076s0346.1.v1.1">
    <property type="protein sequence ID" value="Kaladp0076s0346.1.v1.1"/>
    <property type="gene ID" value="Kaladp0076s0346.v1.1"/>
</dbReference>
<dbReference type="Proteomes" id="UP000594263">
    <property type="component" value="Unplaced"/>
</dbReference>
<dbReference type="EnsemblPlants" id="Kaladp0076s0346.1.v1.1">
    <property type="protein sequence ID" value="Kaladp0076s0346.1.v1.1"/>
    <property type="gene ID" value="Kaladp0076s0346.v1.1"/>
</dbReference>
<name>A0A7N0UP11_KALFE</name>
<evidence type="ECO:0000313" key="2">
    <source>
        <dbReference type="Proteomes" id="UP000594263"/>
    </source>
</evidence>
<organism evidence="1 2">
    <name type="scientific">Kalanchoe fedtschenkoi</name>
    <name type="common">Lavender scallops</name>
    <name type="synonym">South American air plant</name>
    <dbReference type="NCBI Taxonomy" id="63787"/>
    <lineage>
        <taxon>Eukaryota</taxon>
        <taxon>Viridiplantae</taxon>
        <taxon>Streptophyta</taxon>
        <taxon>Embryophyta</taxon>
        <taxon>Tracheophyta</taxon>
        <taxon>Spermatophyta</taxon>
        <taxon>Magnoliopsida</taxon>
        <taxon>eudicotyledons</taxon>
        <taxon>Gunneridae</taxon>
        <taxon>Pentapetalae</taxon>
        <taxon>Saxifragales</taxon>
        <taxon>Crassulaceae</taxon>
        <taxon>Kalanchoe</taxon>
    </lineage>
</organism>
<dbReference type="AlphaFoldDB" id="A0A7N0UP11"/>
<keyword evidence="2" id="KW-1185">Reference proteome</keyword>